<evidence type="ECO:0000313" key="2">
    <source>
        <dbReference type="EMBL" id="KAF1696043.1"/>
    </source>
</evidence>
<name>A0ABQ6Z9A2_9GAMM</name>
<comment type="caution">
    <text evidence="2">The sequence shown here is derived from an EMBL/GenBank/DDBJ whole genome shotgun (WGS) entry which is preliminary data.</text>
</comment>
<feature type="domain" description="DUF5710" evidence="1">
    <location>
        <begin position="4"/>
        <end position="41"/>
    </location>
</feature>
<accession>A0ABQ6Z9A2</accession>
<sequence>MMAVYFQIPHADKDQAKALGARWSTELELWYAATDIVAGRLAERWKQATPPTPLDTFPGEDRAFGQATRLYVDMIPSSCWLTNVRSSVSADDWKQISLGVKQRAHRHCEVCHAPADNANKVFLEAHERFEYVNGVQVLRRLVCLCSKCHGATHYGHATAKGQEQEARAHLMHINGWNSAELEAHIRSAYALWSSRSFQQWGLDLSILTAAGVQVRLPSQDERLRQGVDLSALRT</sequence>
<keyword evidence="3" id="KW-1185">Reference proteome</keyword>
<gene>
    <name evidence="2" type="ORF">CSC65_05970</name>
</gene>
<reference evidence="2 3" key="1">
    <citation type="submission" date="2017-10" db="EMBL/GenBank/DDBJ databases">
        <title>Whole genome sequencing of members of genus Pseudoxanthomonas.</title>
        <authorList>
            <person name="Kumar S."/>
            <person name="Bansal K."/>
            <person name="Kaur A."/>
            <person name="Patil P."/>
            <person name="Sharma S."/>
            <person name="Patil P.B."/>
        </authorList>
    </citation>
    <scope>NUCLEOTIDE SEQUENCE [LARGE SCALE GENOMIC DNA]</scope>
    <source>
        <strain evidence="2 3">DSM 17801</strain>
    </source>
</reference>
<dbReference type="EMBL" id="PDWN01000004">
    <property type="protein sequence ID" value="KAF1696043.1"/>
    <property type="molecule type" value="Genomic_DNA"/>
</dbReference>
<protein>
    <submittedName>
        <fullName evidence="2">DNA primase</fullName>
    </submittedName>
</protein>
<dbReference type="InterPro" id="IPR043764">
    <property type="entry name" value="DUF5710"/>
</dbReference>
<organism evidence="2 3">
    <name type="scientific">Pseudoxanthomonas daejeonensis</name>
    <dbReference type="NCBI Taxonomy" id="266062"/>
    <lineage>
        <taxon>Bacteria</taxon>
        <taxon>Pseudomonadati</taxon>
        <taxon>Pseudomonadota</taxon>
        <taxon>Gammaproteobacteria</taxon>
        <taxon>Lysobacterales</taxon>
        <taxon>Lysobacteraceae</taxon>
        <taxon>Pseudoxanthomonas</taxon>
    </lineage>
</organism>
<proteinExistence type="predicted"/>
<evidence type="ECO:0000313" key="3">
    <source>
        <dbReference type="Proteomes" id="UP000788419"/>
    </source>
</evidence>
<dbReference type="Pfam" id="PF18974">
    <property type="entry name" value="DUF5710"/>
    <property type="match status" value="1"/>
</dbReference>
<dbReference type="Proteomes" id="UP000788419">
    <property type="component" value="Unassembled WGS sequence"/>
</dbReference>
<evidence type="ECO:0000259" key="1">
    <source>
        <dbReference type="Pfam" id="PF18974"/>
    </source>
</evidence>